<evidence type="ECO:0000256" key="9">
    <source>
        <dbReference type="PROSITE-ProRule" id="PRU01091"/>
    </source>
</evidence>
<dbReference type="CDD" id="cd00383">
    <property type="entry name" value="trans_reg_C"/>
    <property type="match status" value="1"/>
</dbReference>
<dbReference type="CDD" id="cd17574">
    <property type="entry name" value="REC_OmpR"/>
    <property type="match status" value="1"/>
</dbReference>
<feature type="domain" description="OmpR/PhoB-type" evidence="11">
    <location>
        <begin position="129"/>
        <end position="227"/>
    </location>
</feature>
<dbReference type="SMART" id="SM00862">
    <property type="entry name" value="Trans_reg_C"/>
    <property type="match status" value="1"/>
</dbReference>
<dbReference type="Pfam" id="PF00486">
    <property type="entry name" value="Trans_reg_C"/>
    <property type="match status" value="1"/>
</dbReference>
<dbReference type="GO" id="GO:0005829">
    <property type="term" value="C:cytosol"/>
    <property type="evidence" value="ECO:0007669"/>
    <property type="project" value="TreeGrafter"/>
</dbReference>
<comment type="function">
    <text evidence="6">Member of the two-component regulatory system DltS/DltR. Regulates the expression of the dlt operon.</text>
</comment>
<keyword evidence="13" id="KW-1185">Reference proteome</keyword>
<dbReference type="SMART" id="SM00448">
    <property type="entry name" value="REC"/>
    <property type="match status" value="1"/>
</dbReference>
<evidence type="ECO:0000313" key="13">
    <source>
        <dbReference type="Proteomes" id="UP000279194"/>
    </source>
</evidence>
<reference evidence="12 13" key="1">
    <citation type="submission" date="2018-10" db="EMBL/GenBank/DDBJ databases">
        <title>Streptococcus hillyeri sp. nov., isolated from equine tracheal sample.</title>
        <authorList>
            <person name="Macfadyen A.C."/>
            <person name="Waller A."/>
            <person name="Paterson G.K."/>
        </authorList>
    </citation>
    <scope>NUCLEOTIDE SEQUENCE [LARGE SCALE GENOMIC DNA]</scope>
    <source>
        <strain evidence="12 13">28462</strain>
    </source>
</reference>
<evidence type="ECO:0000259" key="11">
    <source>
        <dbReference type="PROSITE" id="PS51755"/>
    </source>
</evidence>
<dbReference type="SUPFAM" id="SSF52172">
    <property type="entry name" value="CheY-like"/>
    <property type="match status" value="1"/>
</dbReference>
<dbReference type="OrthoDB" id="9790442at2"/>
<evidence type="ECO:0000256" key="3">
    <source>
        <dbReference type="ARBA" id="ARBA00023015"/>
    </source>
</evidence>
<dbReference type="GO" id="GO:0000156">
    <property type="term" value="F:phosphorelay response regulator activity"/>
    <property type="evidence" value="ECO:0007669"/>
    <property type="project" value="TreeGrafter"/>
</dbReference>
<dbReference type="Gene3D" id="3.40.50.2300">
    <property type="match status" value="1"/>
</dbReference>
<evidence type="ECO:0000259" key="10">
    <source>
        <dbReference type="PROSITE" id="PS50110"/>
    </source>
</evidence>
<dbReference type="GO" id="GO:0006355">
    <property type="term" value="P:regulation of DNA-templated transcription"/>
    <property type="evidence" value="ECO:0007669"/>
    <property type="project" value="InterPro"/>
</dbReference>
<dbReference type="PANTHER" id="PTHR48111:SF1">
    <property type="entry name" value="TWO-COMPONENT RESPONSE REGULATOR ORR33"/>
    <property type="match status" value="1"/>
</dbReference>
<comment type="caution">
    <text evidence="12">The sequence shown here is derived from an EMBL/GenBank/DDBJ whole genome shotgun (WGS) entry which is preliminary data.</text>
</comment>
<name>A0A3L9DZ69_9STRE</name>
<dbReference type="PROSITE" id="PS51755">
    <property type="entry name" value="OMPR_PHOB"/>
    <property type="match status" value="1"/>
</dbReference>
<dbReference type="Proteomes" id="UP000279194">
    <property type="component" value="Unassembled WGS sequence"/>
</dbReference>
<dbReference type="PROSITE" id="PS50110">
    <property type="entry name" value="RESPONSE_REGULATORY"/>
    <property type="match status" value="1"/>
</dbReference>
<organism evidence="12 13">
    <name type="scientific">Streptococcus hillyeri</name>
    <dbReference type="NCBI Taxonomy" id="2282420"/>
    <lineage>
        <taxon>Bacteria</taxon>
        <taxon>Bacillati</taxon>
        <taxon>Bacillota</taxon>
        <taxon>Bacilli</taxon>
        <taxon>Lactobacillales</taxon>
        <taxon>Streptococcaceae</taxon>
        <taxon>Streptococcus</taxon>
    </lineage>
</organism>
<dbReference type="RefSeq" id="WP_121834794.1">
    <property type="nucleotide sequence ID" value="NZ_RCVM01000003.1"/>
</dbReference>
<evidence type="ECO:0000256" key="2">
    <source>
        <dbReference type="ARBA" id="ARBA00023012"/>
    </source>
</evidence>
<accession>A0A3L9DZ69</accession>
<evidence type="ECO:0000256" key="5">
    <source>
        <dbReference type="ARBA" id="ARBA00023163"/>
    </source>
</evidence>
<evidence type="ECO:0000256" key="4">
    <source>
        <dbReference type="ARBA" id="ARBA00023125"/>
    </source>
</evidence>
<keyword evidence="5" id="KW-0804">Transcription</keyword>
<dbReference type="PANTHER" id="PTHR48111">
    <property type="entry name" value="REGULATOR OF RPOS"/>
    <property type="match status" value="1"/>
</dbReference>
<dbReference type="InterPro" id="IPR036388">
    <property type="entry name" value="WH-like_DNA-bd_sf"/>
</dbReference>
<gene>
    <name evidence="12" type="ORF">EAF07_02930</name>
</gene>
<dbReference type="Gene3D" id="1.10.10.10">
    <property type="entry name" value="Winged helix-like DNA-binding domain superfamily/Winged helix DNA-binding domain"/>
    <property type="match status" value="1"/>
</dbReference>
<dbReference type="SUPFAM" id="SSF46894">
    <property type="entry name" value="C-terminal effector domain of the bipartite response regulators"/>
    <property type="match status" value="1"/>
</dbReference>
<keyword evidence="4 9" id="KW-0238">DNA-binding</keyword>
<evidence type="ECO:0000256" key="7">
    <source>
        <dbReference type="ARBA" id="ARBA00071115"/>
    </source>
</evidence>
<feature type="DNA-binding region" description="OmpR/PhoB-type" evidence="9">
    <location>
        <begin position="129"/>
        <end position="227"/>
    </location>
</feature>
<dbReference type="EMBL" id="RCVM01000003">
    <property type="protein sequence ID" value="RLY04412.1"/>
    <property type="molecule type" value="Genomic_DNA"/>
</dbReference>
<keyword evidence="2" id="KW-0902">Two-component regulatory system</keyword>
<dbReference type="InterPro" id="IPR016032">
    <property type="entry name" value="Sig_transdc_resp-reg_C-effctor"/>
</dbReference>
<keyword evidence="1 8" id="KW-0597">Phosphoprotein</keyword>
<dbReference type="InterPro" id="IPR001867">
    <property type="entry name" value="OmpR/PhoB-type_DNA-bd"/>
</dbReference>
<dbReference type="GO" id="GO:0032993">
    <property type="term" value="C:protein-DNA complex"/>
    <property type="evidence" value="ECO:0007669"/>
    <property type="project" value="TreeGrafter"/>
</dbReference>
<dbReference type="FunFam" id="3.40.50.2300:FF:000001">
    <property type="entry name" value="DNA-binding response regulator PhoB"/>
    <property type="match status" value="1"/>
</dbReference>
<dbReference type="Pfam" id="PF00072">
    <property type="entry name" value="Response_reg"/>
    <property type="match status" value="1"/>
</dbReference>
<evidence type="ECO:0000256" key="1">
    <source>
        <dbReference type="ARBA" id="ARBA00022553"/>
    </source>
</evidence>
<dbReference type="AlphaFoldDB" id="A0A3L9DZ69"/>
<evidence type="ECO:0000256" key="8">
    <source>
        <dbReference type="PROSITE-ProRule" id="PRU00169"/>
    </source>
</evidence>
<dbReference type="GO" id="GO:0000976">
    <property type="term" value="F:transcription cis-regulatory region binding"/>
    <property type="evidence" value="ECO:0007669"/>
    <property type="project" value="TreeGrafter"/>
</dbReference>
<dbReference type="InterPro" id="IPR039420">
    <property type="entry name" value="WalR-like"/>
</dbReference>
<dbReference type="InterPro" id="IPR001789">
    <property type="entry name" value="Sig_transdc_resp-reg_receiver"/>
</dbReference>
<proteinExistence type="predicted"/>
<feature type="modified residue" description="4-aspartylphosphate" evidence="8">
    <location>
        <position position="53"/>
    </location>
</feature>
<keyword evidence="3" id="KW-0805">Transcription regulation</keyword>
<feature type="domain" description="Response regulatory" evidence="10">
    <location>
        <begin position="4"/>
        <end position="117"/>
    </location>
</feature>
<sequence>MAKRIFAADDDASIREILATFLVDAGYEVTVFETGDALYDAFQHNPCDLVILDIMMPGRSGLELTKLIREQSTVPIILLTAKDTDMDYVLGINSGSDDYMMKPFRPSILMSRIKAIFRRIEMLSPKAEKEVLTFGDLTYSDHEHAIVCSYQALSLSQTELQLLKFMMEGAGRAISREQLLDEVWGIDATIETRTTDETVRRVRKKLSQAQSNVAISTVWGYGYKLEVLA</sequence>
<evidence type="ECO:0000313" key="12">
    <source>
        <dbReference type="EMBL" id="RLY04412.1"/>
    </source>
</evidence>
<dbReference type="InterPro" id="IPR011006">
    <property type="entry name" value="CheY-like_superfamily"/>
</dbReference>
<protein>
    <recommendedName>
        <fullName evidence="7">Transcriptional regulatory protein DltR</fullName>
    </recommendedName>
</protein>
<dbReference type="Gene3D" id="6.10.250.690">
    <property type="match status" value="1"/>
</dbReference>
<evidence type="ECO:0000256" key="6">
    <source>
        <dbReference type="ARBA" id="ARBA00055621"/>
    </source>
</evidence>